<comment type="caution">
    <text evidence="1">The sequence shown here is derived from an EMBL/GenBank/DDBJ whole genome shotgun (WGS) entry which is preliminary data.</text>
</comment>
<name>A0A9X0WCL6_9GAMM</name>
<dbReference type="EMBL" id="NRRY01000046">
    <property type="protein sequence ID" value="MBK1620705.1"/>
    <property type="molecule type" value="Genomic_DNA"/>
</dbReference>
<proteinExistence type="predicted"/>
<dbReference type="AlphaFoldDB" id="A0A9X0WCL6"/>
<sequence>MSAGRYWTAKQLETVGELGMTRAELRKAIARLEVSGRLIAVPLPKEHRHAQRKTFLCPIQRANALDQPDALTLKASALEVDISMPEGD</sequence>
<dbReference type="Proteomes" id="UP001138768">
    <property type="component" value="Unassembled WGS sequence"/>
</dbReference>
<protein>
    <submittedName>
        <fullName evidence="1">Uncharacterized protein</fullName>
    </submittedName>
</protein>
<reference evidence="1 2" key="1">
    <citation type="journal article" date="2020" name="Microorganisms">
        <title>Osmotic Adaptation and Compatible Solute Biosynthesis of Phototrophic Bacteria as Revealed from Genome Analyses.</title>
        <authorList>
            <person name="Imhoff J.F."/>
            <person name="Rahn T."/>
            <person name="Kunzel S."/>
            <person name="Keller A."/>
            <person name="Neulinger S.C."/>
        </authorList>
    </citation>
    <scope>NUCLEOTIDE SEQUENCE [LARGE SCALE GENOMIC DNA]</scope>
    <source>
        <strain evidence="1 2">DSM 25653</strain>
    </source>
</reference>
<organism evidence="1 2">
    <name type="scientific">Lamprobacter modestohalophilus</name>
    <dbReference type="NCBI Taxonomy" id="1064514"/>
    <lineage>
        <taxon>Bacteria</taxon>
        <taxon>Pseudomonadati</taxon>
        <taxon>Pseudomonadota</taxon>
        <taxon>Gammaproteobacteria</taxon>
        <taxon>Chromatiales</taxon>
        <taxon>Chromatiaceae</taxon>
        <taxon>Lamprobacter</taxon>
    </lineage>
</organism>
<accession>A0A9X0WCL6</accession>
<gene>
    <name evidence="1" type="ORF">CKO42_20180</name>
</gene>
<evidence type="ECO:0000313" key="2">
    <source>
        <dbReference type="Proteomes" id="UP001138768"/>
    </source>
</evidence>
<dbReference type="RefSeq" id="WP_200247987.1">
    <property type="nucleotide sequence ID" value="NZ_JAXUFI010000056.1"/>
</dbReference>
<evidence type="ECO:0000313" key="1">
    <source>
        <dbReference type="EMBL" id="MBK1620705.1"/>
    </source>
</evidence>
<keyword evidence="2" id="KW-1185">Reference proteome</keyword>